<sequence>MLVSEANDTNRVLRYLLDLRKGAELGPDADVRESAERLAGRVNKALRAGITPKEVSAGWDGR</sequence>
<proteinExistence type="predicted"/>
<dbReference type="Proteomes" id="UP000215199">
    <property type="component" value="Unassembled WGS sequence"/>
</dbReference>
<evidence type="ECO:0000313" key="1">
    <source>
        <dbReference type="EMBL" id="OXM67224.1"/>
    </source>
</evidence>
<dbReference type="EMBL" id="NMUL01000014">
    <property type="protein sequence ID" value="OXM67224.1"/>
    <property type="molecule type" value="Genomic_DNA"/>
</dbReference>
<name>A0A229T8H7_9PSEU</name>
<evidence type="ECO:0000313" key="2">
    <source>
        <dbReference type="Proteomes" id="UP000215199"/>
    </source>
</evidence>
<dbReference type="RefSeq" id="WP_093948592.1">
    <property type="nucleotide sequence ID" value="NZ_NMUL01000014.1"/>
</dbReference>
<keyword evidence="2" id="KW-1185">Reference proteome</keyword>
<organism evidence="1 2">
    <name type="scientific">Amycolatopsis vastitatis</name>
    <dbReference type="NCBI Taxonomy" id="1905142"/>
    <lineage>
        <taxon>Bacteria</taxon>
        <taxon>Bacillati</taxon>
        <taxon>Actinomycetota</taxon>
        <taxon>Actinomycetes</taxon>
        <taxon>Pseudonocardiales</taxon>
        <taxon>Pseudonocardiaceae</taxon>
        <taxon>Amycolatopsis</taxon>
    </lineage>
</organism>
<accession>A0A229T8H7</accession>
<protein>
    <submittedName>
        <fullName evidence="1">Uncharacterized protein</fullName>
    </submittedName>
</protein>
<gene>
    <name evidence="1" type="ORF">CF165_17440</name>
</gene>
<comment type="caution">
    <text evidence="1">The sequence shown here is derived from an EMBL/GenBank/DDBJ whole genome shotgun (WGS) entry which is preliminary data.</text>
</comment>
<dbReference type="AlphaFoldDB" id="A0A229T8H7"/>
<reference evidence="2" key="1">
    <citation type="submission" date="2017-07" db="EMBL/GenBank/DDBJ databases">
        <title>Comparative genome mining reveals phylogenetic distribution patterns of secondary metabolites in Amycolatopsis.</title>
        <authorList>
            <person name="Adamek M."/>
            <person name="Alanjary M."/>
            <person name="Sales-Ortells H."/>
            <person name="Goodfellow M."/>
            <person name="Bull A.T."/>
            <person name="Kalinowski J."/>
            <person name="Ziemert N."/>
        </authorList>
    </citation>
    <scope>NUCLEOTIDE SEQUENCE [LARGE SCALE GENOMIC DNA]</scope>
    <source>
        <strain evidence="2">H5</strain>
    </source>
</reference>